<dbReference type="RefSeq" id="XP_026725704.1">
    <property type="nucleotide sequence ID" value="XM_026869903.1"/>
</dbReference>
<dbReference type="InParanoid" id="A0A7E5VBM8"/>
<dbReference type="OrthoDB" id="5803771at2759"/>
<dbReference type="InterPro" id="IPR006578">
    <property type="entry name" value="MADF-dom"/>
</dbReference>
<accession>A0A7E5VBM8</accession>
<evidence type="ECO:0000256" key="1">
    <source>
        <dbReference type="PROSITE-ProRule" id="PRU00371"/>
    </source>
</evidence>
<feature type="compositionally biased region" description="Polar residues" evidence="2">
    <location>
        <begin position="240"/>
        <end position="250"/>
    </location>
</feature>
<proteinExistence type="predicted"/>
<feature type="region of interest" description="Disordered" evidence="2">
    <location>
        <begin position="206"/>
        <end position="253"/>
    </location>
</feature>
<dbReference type="KEGG" id="tnl:113492455"/>
<dbReference type="PANTHER" id="PTHR12243:SF69">
    <property type="entry name" value="SI:CH73-59F11.3"/>
    <property type="match status" value="1"/>
</dbReference>
<dbReference type="FunCoup" id="A0A7E5VBM8">
    <property type="interactions" value="54"/>
</dbReference>
<dbReference type="Pfam" id="PF10545">
    <property type="entry name" value="MADF_DNA_bdg"/>
    <property type="match status" value="1"/>
</dbReference>
<dbReference type="InterPro" id="IPR039353">
    <property type="entry name" value="TF_Adf1"/>
</dbReference>
<dbReference type="InterPro" id="IPR004210">
    <property type="entry name" value="BESS_motif"/>
</dbReference>
<dbReference type="GO" id="GO:0005634">
    <property type="term" value="C:nucleus"/>
    <property type="evidence" value="ECO:0007669"/>
    <property type="project" value="UniProtKB-SubCell"/>
</dbReference>
<feature type="compositionally biased region" description="Basic and acidic residues" evidence="2">
    <location>
        <begin position="209"/>
        <end position="221"/>
    </location>
</feature>
<dbReference type="SMART" id="SM00595">
    <property type="entry name" value="MADF"/>
    <property type="match status" value="1"/>
</dbReference>
<organism evidence="5 6">
    <name type="scientific">Trichoplusia ni</name>
    <name type="common">Cabbage looper</name>
    <dbReference type="NCBI Taxonomy" id="7111"/>
    <lineage>
        <taxon>Eukaryota</taxon>
        <taxon>Metazoa</taxon>
        <taxon>Ecdysozoa</taxon>
        <taxon>Arthropoda</taxon>
        <taxon>Hexapoda</taxon>
        <taxon>Insecta</taxon>
        <taxon>Pterygota</taxon>
        <taxon>Neoptera</taxon>
        <taxon>Endopterygota</taxon>
        <taxon>Lepidoptera</taxon>
        <taxon>Glossata</taxon>
        <taxon>Ditrysia</taxon>
        <taxon>Noctuoidea</taxon>
        <taxon>Noctuidae</taxon>
        <taxon>Plusiinae</taxon>
        <taxon>Trichoplusia</taxon>
    </lineage>
</organism>
<feature type="domain" description="MADF" evidence="3">
    <location>
        <begin position="49"/>
        <end position="143"/>
    </location>
</feature>
<sequence>MTVEIVKSVSDSSSCAPVHNFSYNSLINFIMDNSVYFIEQERVMNLVEKLISEVEKRPLLWDRFDNDYSNRAAMDAEWEKIAEILSRDKNYVKNKWRNLRDQFIRENKKVKVPFDNPTKPYISYYRGKWAYFENMLFLKRASVPTKKAAGYSSTDEVELFEEEIKEEVLDYEDDIFIDSATYNSETESNKVDETLTARVDESFNGNNTKFDKEVPPEEETGRKRKTLETADTVVKAKRQSIPSTPNVSSEDQGEIDDDLHFVKSLVPFLRKLSPIRKLLVRNEIQSLLIRESLCEKCKVGNHSTHNS</sequence>
<dbReference type="AlphaFoldDB" id="A0A7E5VBM8"/>
<dbReference type="GeneID" id="113492455"/>
<evidence type="ECO:0000313" key="6">
    <source>
        <dbReference type="RefSeq" id="XP_026725704.1"/>
    </source>
</evidence>
<gene>
    <name evidence="6" type="primary">LOC113492455</name>
</gene>
<comment type="subcellular location">
    <subcellularLocation>
        <location evidence="1">Nucleus</location>
    </subcellularLocation>
</comment>
<name>A0A7E5VBM8_TRINI</name>
<dbReference type="PANTHER" id="PTHR12243">
    <property type="entry name" value="MADF DOMAIN TRANSCRIPTION FACTOR"/>
    <property type="match status" value="1"/>
</dbReference>
<dbReference type="Pfam" id="PF02944">
    <property type="entry name" value="BESS"/>
    <property type="match status" value="1"/>
</dbReference>
<evidence type="ECO:0000259" key="4">
    <source>
        <dbReference type="PROSITE" id="PS51031"/>
    </source>
</evidence>
<evidence type="ECO:0000256" key="2">
    <source>
        <dbReference type="SAM" id="MobiDB-lite"/>
    </source>
</evidence>
<keyword evidence="1" id="KW-0539">Nucleus</keyword>
<feature type="domain" description="BESS" evidence="4">
    <location>
        <begin position="255"/>
        <end position="294"/>
    </location>
</feature>
<dbReference type="PROSITE" id="PS51031">
    <property type="entry name" value="BESS"/>
    <property type="match status" value="1"/>
</dbReference>
<dbReference type="GO" id="GO:0006357">
    <property type="term" value="P:regulation of transcription by RNA polymerase II"/>
    <property type="evidence" value="ECO:0007669"/>
    <property type="project" value="TreeGrafter"/>
</dbReference>
<evidence type="ECO:0000313" key="5">
    <source>
        <dbReference type="Proteomes" id="UP000322000"/>
    </source>
</evidence>
<evidence type="ECO:0000259" key="3">
    <source>
        <dbReference type="PROSITE" id="PS51029"/>
    </source>
</evidence>
<dbReference type="GO" id="GO:0005667">
    <property type="term" value="C:transcription regulator complex"/>
    <property type="evidence" value="ECO:0007669"/>
    <property type="project" value="TreeGrafter"/>
</dbReference>
<protein>
    <submittedName>
        <fullName evidence="6">Transcription factor Adf-1-like</fullName>
    </submittedName>
</protein>
<dbReference type="PROSITE" id="PS51029">
    <property type="entry name" value="MADF"/>
    <property type="match status" value="1"/>
</dbReference>
<dbReference type="Proteomes" id="UP000322000">
    <property type="component" value="Chromosome 4"/>
</dbReference>
<reference evidence="6" key="1">
    <citation type="submission" date="2025-08" db="UniProtKB">
        <authorList>
            <consortium name="RefSeq"/>
        </authorList>
    </citation>
    <scope>IDENTIFICATION</scope>
</reference>
<dbReference type="GO" id="GO:0003677">
    <property type="term" value="F:DNA binding"/>
    <property type="evidence" value="ECO:0007669"/>
    <property type="project" value="InterPro"/>
</dbReference>
<keyword evidence="5" id="KW-1185">Reference proteome</keyword>